<dbReference type="AlphaFoldDB" id="A0A7S4T0Z7"/>
<dbReference type="InterPro" id="IPR011576">
    <property type="entry name" value="Pyridox_Oxase_N"/>
</dbReference>
<dbReference type="PANTHER" id="PTHR39336">
    <property type="entry name" value="PYRIDOXAMINE PHOSPHATE OXIDASE FAMILY PROTEIN (AFU_ORTHOLOGUE AFUA_6G11440)"/>
    <property type="match status" value="1"/>
</dbReference>
<name>A0A7S4T0Z7_9DINO</name>
<dbReference type="Gene3D" id="2.30.110.10">
    <property type="entry name" value="Electron Transport, Fmn-binding Protein, Chain A"/>
    <property type="match status" value="1"/>
</dbReference>
<reference evidence="2" key="1">
    <citation type="submission" date="2021-01" db="EMBL/GenBank/DDBJ databases">
        <authorList>
            <person name="Corre E."/>
            <person name="Pelletier E."/>
            <person name="Niang G."/>
            <person name="Scheremetjew M."/>
            <person name="Finn R."/>
            <person name="Kale V."/>
            <person name="Holt S."/>
            <person name="Cochrane G."/>
            <person name="Meng A."/>
            <person name="Brown T."/>
            <person name="Cohen L."/>
        </authorList>
    </citation>
    <scope>NUCLEOTIDE SEQUENCE</scope>
    <source>
        <strain evidence="2">CCMP3105</strain>
    </source>
</reference>
<dbReference type="InterPro" id="IPR012349">
    <property type="entry name" value="Split_barrel_FMN-bd"/>
</dbReference>
<evidence type="ECO:0000259" key="1">
    <source>
        <dbReference type="Pfam" id="PF01243"/>
    </source>
</evidence>
<accession>A0A7S4T0Z7</accession>
<gene>
    <name evidence="2" type="ORF">AMON00008_LOCUS60018</name>
</gene>
<dbReference type="EMBL" id="HBNR01083819">
    <property type="protein sequence ID" value="CAE4661312.1"/>
    <property type="molecule type" value="Transcribed_RNA"/>
</dbReference>
<dbReference type="PANTHER" id="PTHR39336:SF1">
    <property type="entry name" value="PYRIDOXAMINE PHOSPHATE OXIDASE FAMILY PROTEIN (AFU_ORTHOLOGUE AFUA_6G11440)"/>
    <property type="match status" value="1"/>
</dbReference>
<feature type="domain" description="Pyridoxamine 5'-phosphate oxidase N-terminal" evidence="1">
    <location>
        <begin position="10"/>
        <end position="134"/>
    </location>
</feature>
<dbReference type="SUPFAM" id="SSF50475">
    <property type="entry name" value="FMN-binding split barrel"/>
    <property type="match status" value="1"/>
</dbReference>
<protein>
    <recommendedName>
        <fullName evidence="1">Pyridoxamine 5'-phosphate oxidase N-terminal domain-containing protein</fullName>
    </recommendedName>
</protein>
<organism evidence="2">
    <name type="scientific">Alexandrium monilatum</name>
    <dbReference type="NCBI Taxonomy" id="311494"/>
    <lineage>
        <taxon>Eukaryota</taxon>
        <taxon>Sar</taxon>
        <taxon>Alveolata</taxon>
        <taxon>Dinophyceae</taxon>
        <taxon>Gonyaulacales</taxon>
        <taxon>Pyrocystaceae</taxon>
        <taxon>Alexandrium</taxon>
    </lineage>
</organism>
<evidence type="ECO:0000313" key="2">
    <source>
        <dbReference type="EMBL" id="CAE4661312.1"/>
    </source>
</evidence>
<sequence>MGRWFEAIGESHAEWMREQRLFFVATAAARGHVNVSPKGHAQETFAVLGANQVAYLDMTGSGNETFAHSKVDGRITVMFIALSGAPKIMRLHGRCRCLLKDDVPHELRAKFSERFVSHKGFRAVMVVDVSRVSSSCGYSIPLYDFVEDRSTLFDTFEKKSEEEVEDYLVLKNSFSIDCLPAAGHRKYSSRRPSVAMRLTDGTGKLTPGAKDGFWFGVKDHTFLEAVQAWLCQGVGVGELLSLRDLAMIGLGAAAAFTVMRRRAAA</sequence>
<dbReference type="Pfam" id="PF01243">
    <property type="entry name" value="PNPOx_N"/>
    <property type="match status" value="1"/>
</dbReference>
<proteinExistence type="predicted"/>